<comment type="caution">
    <text evidence="1">The sequence shown here is derived from an EMBL/GenBank/DDBJ whole genome shotgun (WGS) entry which is preliminary data.</text>
</comment>
<protein>
    <submittedName>
        <fullName evidence="1">Uncharacterized protein</fullName>
    </submittedName>
</protein>
<evidence type="ECO:0000313" key="2">
    <source>
        <dbReference type="Proteomes" id="UP000436088"/>
    </source>
</evidence>
<proteinExistence type="predicted"/>
<organism evidence="1 2">
    <name type="scientific">Hibiscus syriacus</name>
    <name type="common">Rose of Sharon</name>
    <dbReference type="NCBI Taxonomy" id="106335"/>
    <lineage>
        <taxon>Eukaryota</taxon>
        <taxon>Viridiplantae</taxon>
        <taxon>Streptophyta</taxon>
        <taxon>Embryophyta</taxon>
        <taxon>Tracheophyta</taxon>
        <taxon>Spermatophyta</taxon>
        <taxon>Magnoliopsida</taxon>
        <taxon>eudicotyledons</taxon>
        <taxon>Gunneridae</taxon>
        <taxon>Pentapetalae</taxon>
        <taxon>rosids</taxon>
        <taxon>malvids</taxon>
        <taxon>Malvales</taxon>
        <taxon>Malvaceae</taxon>
        <taxon>Malvoideae</taxon>
        <taxon>Hibiscus</taxon>
    </lineage>
</organism>
<dbReference type="AlphaFoldDB" id="A0A6A2ZJ55"/>
<sequence>MLIFLHIDDDAFITLLSFETDGPFNVDLMQFRLVMEALAIDTEDFGSDVYLVLGLKRSGKGAVRTPRILTLLHSLRNLKENEMQSETANVKVFHGLSSHHKHLTVYQSHLQVDLRYPLSKNFPTKMYFNNAYYAHVEGISTAELNRDTVLGCKGNPRKGIELSSLSELVGLERVGPAKVMQSVLPQLQDEDSK</sequence>
<keyword evidence="2" id="KW-1185">Reference proteome</keyword>
<dbReference type="Proteomes" id="UP000436088">
    <property type="component" value="Unassembled WGS sequence"/>
</dbReference>
<reference evidence="1" key="1">
    <citation type="submission" date="2019-09" db="EMBL/GenBank/DDBJ databases">
        <title>Draft genome information of white flower Hibiscus syriacus.</title>
        <authorList>
            <person name="Kim Y.-M."/>
        </authorList>
    </citation>
    <scope>NUCLEOTIDE SEQUENCE [LARGE SCALE GENOMIC DNA]</scope>
    <source>
        <strain evidence="1">YM2019G1</strain>
    </source>
</reference>
<gene>
    <name evidence="1" type="ORF">F3Y22_tig00110860pilonHSYRG00069</name>
</gene>
<dbReference type="EMBL" id="VEPZ02001140">
    <property type="protein sequence ID" value="KAE8692084.1"/>
    <property type="molecule type" value="Genomic_DNA"/>
</dbReference>
<evidence type="ECO:0000313" key="1">
    <source>
        <dbReference type="EMBL" id="KAE8692084.1"/>
    </source>
</evidence>
<name>A0A6A2ZJ55_HIBSY</name>
<accession>A0A6A2ZJ55</accession>